<feature type="chain" id="PRO_5040746161" description="Lipoprotein" evidence="1">
    <location>
        <begin position="22"/>
        <end position="267"/>
    </location>
</feature>
<evidence type="ECO:0008006" key="4">
    <source>
        <dbReference type="Google" id="ProtNLM"/>
    </source>
</evidence>
<name>A0A9X1JS62_9FLAO</name>
<proteinExistence type="predicted"/>
<evidence type="ECO:0000313" key="3">
    <source>
        <dbReference type="Proteomes" id="UP001138894"/>
    </source>
</evidence>
<dbReference type="AlphaFoldDB" id="A0A9X1JS62"/>
<keyword evidence="1" id="KW-0732">Signal</keyword>
<evidence type="ECO:0000313" key="2">
    <source>
        <dbReference type="EMBL" id="MBV7270608.1"/>
    </source>
</evidence>
<organism evidence="2 3">
    <name type="scientific">Winogradskyella luteola</name>
    <dbReference type="NCBI Taxonomy" id="2828330"/>
    <lineage>
        <taxon>Bacteria</taxon>
        <taxon>Pseudomonadati</taxon>
        <taxon>Bacteroidota</taxon>
        <taxon>Flavobacteriia</taxon>
        <taxon>Flavobacteriales</taxon>
        <taxon>Flavobacteriaceae</taxon>
        <taxon>Winogradskyella</taxon>
    </lineage>
</organism>
<evidence type="ECO:0000256" key="1">
    <source>
        <dbReference type="SAM" id="SignalP"/>
    </source>
</evidence>
<dbReference type="PROSITE" id="PS51257">
    <property type="entry name" value="PROKAR_LIPOPROTEIN"/>
    <property type="match status" value="1"/>
</dbReference>
<sequence length="267" mass="30451">MKNLILLFAFTCFLTSCNVTESIIFNDSQSGQYLVTYQMGDAMKAFTEKMGGGSTDSEKKEKGEVMDTTMVFAEIMETYKDSIASLPEEKRLAMEAVKDMFMTMKMDEGESVMDIGIGLNFNSIDDLKNIQEKIQKVQSLNGQGDQLNAMKYESPIGKFMGSDDENVIYNMTAKGFERTTSTELSEEEMQSTDKLFDETDESDKEFIQYFEESYYNVELTFPKAVKSVSFEGAEISEDRKTVKYKANWIDYLKNPLLLDVKVEFVDE</sequence>
<comment type="caution">
    <text evidence="2">The sequence shown here is derived from an EMBL/GenBank/DDBJ whole genome shotgun (WGS) entry which is preliminary data.</text>
</comment>
<gene>
    <name evidence="2" type="ORF">KCG49_15575</name>
</gene>
<feature type="signal peptide" evidence="1">
    <location>
        <begin position="1"/>
        <end position="21"/>
    </location>
</feature>
<protein>
    <recommendedName>
        <fullName evidence="4">Lipoprotein</fullName>
    </recommendedName>
</protein>
<dbReference type="RefSeq" id="WP_218547827.1">
    <property type="nucleotide sequence ID" value="NZ_JAGSPD010000019.1"/>
</dbReference>
<dbReference type="Proteomes" id="UP001138894">
    <property type="component" value="Unassembled WGS sequence"/>
</dbReference>
<reference evidence="2" key="1">
    <citation type="submission" date="2021-04" db="EMBL/GenBank/DDBJ databases">
        <authorList>
            <person name="Pira H."/>
            <person name="Risdian C."/>
            <person name="Wink J."/>
        </authorList>
    </citation>
    <scope>NUCLEOTIDE SEQUENCE</scope>
    <source>
        <strain evidence="2">WHY3</strain>
    </source>
</reference>
<accession>A0A9X1JS62</accession>
<dbReference type="EMBL" id="JAGSPD010000019">
    <property type="protein sequence ID" value="MBV7270608.1"/>
    <property type="molecule type" value="Genomic_DNA"/>
</dbReference>
<keyword evidence="3" id="KW-1185">Reference proteome</keyword>